<gene>
    <name evidence="2" type="ORF">VNI00_014299</name>
</gene>
<feature type="compositionally biased region" description="Polar residues" evidence="1">
    <location>
        <begin position="16"/>
        <end position="29"/>
    </location>
</feature>
<reference evidence="2 3" key="1">
    <citation type="submission" date="2024-01" db="EMBL/GenBank/DDBJ databases">
        <title>A draft genome for a cacao thread blight-causing isolate of Paramarasmius palmivorus.</title>
        <authorList>
            <person name="Baruah I.K."/>
            <person name="Bukari Y."/>
            <person name="Amoako-Attah I."/>
            <person name="Meinhardt L.W."/>
            <person name="Bailey B.A."/>
            <person name="Cohen S.P."/>
        </authorList>
    </citation>
    <scope>NUCLEOTIDE SEQUENCE [LARGE SCALE GENOMIC DNA]</scope>
    <source>
        <strain evidence="2 3">GH-12</strain>
    </source>
</reference>
<feature type="region of interest" description="Disordered" evidence="1">
    <location>
        <begin position="1"/>
        <end position="44"/>
    </location>
</feature>
<evidence type="ECO:0000256" key="1">
    <source>
        <dbReference type="SAM" id="MobiDB-lite"/>
    </source>
</evidence>
<evidence type="ECO:0000313" key="2">
    <source>
        <dbReference type="EMBL" id="KAK7030282.1"/>
    </source>
</evidence>
<dbReference type="Proteomes" id="UP001383192">
    <property type="component" value="Unassembled WGS sequence"/>
</dbReference>
<sequence>MMSITEFTASAKEQDSNISSPITGTSSDLDSPATEDIIPSLPSPPSKIEAEHYYDGLYSRPILVARSSTIPWKLPTDPEEVKELRPIGNHAIRDAWEGELAQKIFAYLDSMKVKWTSIDLVRIGIAEQRSFLPVVWIGVKPSTLSGHDGVKVVLKCKEILVEHDITDVDVEIRESEVIRY</sequence>
<name>A0AAW0BU96_9AGAR</name>
<dbReference type="EMBL" id="JAYKXP010000079">
    <property type="protein sequence ID" value="KAK7030282.1"/>
    <property type="molecule type" value="Genomic_DNA"/>
</dbReference>
<protein>
    <submittedName>
        <fullName evidence="2">Uncharacterized protein</fullName>
    </submittedName>
</protein>
<proteinExistence type="predicted"/>
<dbReference type="AlphaFoldDB" id="A0AAW0BU96"/>
<keyword evidence="3" id="KW-1185">Reference proteome</keyword>
<accession>A0AAW0BU96</accession>
<evidence type="ECO:0000313" key="3">
    <source>
        <dbReference type="Proteomes" id="UP001383192"/>
    </source>
</evidence>
<organism evidence="2 3">
    <name type="scientific">Paramarasmius palmivorus</name>
    <dbReference type="NCBI Taxonomy" id="297713"/>
    <lineage>
        <taxon>Eukaryota</taxon>
        <taxon>Fungi</taxon>
        <taxon>Dikarya</taxon>
        <taxon>Basidiomycota</taxon>
        <taxon>Agaricomycotina</taxon>
        <taxon>Agaricomycetes</taxon>
        <taxon>Agaricomycetidae</taxon>
        <taxon>Agaricales</taxon>
        <taxon>Marasmiineae</taxon>
        <taxon>Marasmiaceae</taxon>
        <taxon>Paramarasmius</taxon>
    </lineage>
</organism>
<comment type="caution">
    <text evidence="2">The sequence shown here is derived from an EMBL/GenBank/DDBJ whole genome shotgun (WGS) entry which is preliminary data.</text>
</comment>